<name>A0A1F8EWY6_9BACT</name>
<evidence type="ECO:0000313" key="4">
    <source>
        <dbReference type="Proteomes" id="UP000177507"/>
    </source>
</evidence>
<dbReference type="Proteomes" id="UP000177507">
    <property type="component" value="Unassembled WGS sequence"/>
</dbReference>
<keyword evidence="2" id="KW-0408">Iron</keyword>
<dbReference type="Gene3D" id="1.20.58.480">
    <property type="match status" value="1"/>
</dbReference>
<dbReference type="EMBL" id="MGJI01000009">
    <property type="protein sequence ID" value="OGN05377.1"/>
    <property type="molecule type" value="Genomic_DNA"/>
</dbReference>
<evidence type="ECO:0000256" key="1">
    <source>
        <dbReference type="ARBA" id="ARBA00022723"/>
    </source>
</evidence>
<dbReference type="GO" id="GO:0046872">
    <property type="term" value="F:metal ion binding"/>
    <property type="evidence" value="ECO:0007669"/>
    <property type="project" value="UniProtKB-KW"/>
</dbReference>
<organism evidence="3 4">
    <name type="scientific">Candidatus Yanofskybacteria bacterium RIFCSPHIGHO2_01_FULL_44_17</name>
    <dbReference type="NCBI Taxonomy" id="1802668"/>
    <lineage>
        <taxon>Bacteria</taxon>
        <taxon>Candidatus Yanofskyibacteriota</taxon>
    </lineage>
</organism>
<reference evidence="3 4" key="1">
    <citation type="journal article" date="2016" name="Nat. Commun.">
        <title>Thousands of microbial genomes shed light on interconnected biogeochemical processes in an aquifer system.</title>
        <authorList>
            <person name="Anantharaman K."/>
            <person name="Brown C.T."/>
            <person name="Hug L.A."/>
            <person name="Sharon I."/>
            <person name="Castelle C.J."/>
            <person name="Probst A.J."/>
            <person name="Thomas B.C."/>
            <person name="Singh A."/>
            <person name="Wilkins M.J."/>
            <person name="Karaoz U."/>
            <person name="Brodie E.L."/>
            <person name="Williams K.H."/>
            <person name="Hubbard S.S."/>
            <person name="Banfield J.F."/>
        </authorList>
    </citation>
    <scope>NUCLEOTIDE SEQUENCE [LARGE SCALE GENOMIC DNA]</scope>
</reference>
<dbReference type="GO" id="GO:0020037">
    <property type="term" value="F:heme binding"/>
    <property type="evidence" value="ECO:0007669"/>
    <property type="project" value="InterPro"/>
</dbReference>
<dbReference type="STRING" id="1802668.A2831_01405"/>
<dbReference type="PANTHER" id="PTHR28657">
    <property type="entry name" value="INDOLEAMINE 2,3-DIOXYGENASE"/>
    <property type="match status" value="1"/>
</dbReference>
<protein>
    <recommendedName>
        <fullName evidence="5">Indoleamine 2,3-dioxygenase</fullName>
    </recommendedName>
</protein>
<dbReference type="AlphaFoldDB" id="A0A1F8EWY6"/>
<dbReference type="GO" id="GO:0019441">
    <property type="term" value="P:L-tryptophan catabolic process to kynurenine"/>
    <property type="evidence" value="ECO:0007669"/>
    <property type="project" value="InterPro"/>
</dbReference>
<dbReference type="InterPro" id="IPR037217">
    <property type="entry name" value="Trp/Indoleamine_2_3_dOase-like"/>
</dbReference>
<evidence type="ECO:0008006" key="5">
    <source>
        <dbReference type="Google" id="ProtNLM"/>
    </source>
</evidence>
<comment type="caution">
    <text evidence="3">The sequence shown here is derived from an EMBL/GenBank/DDBJ whole genome shotgun (WGS) entry which is preliminary data.</text>
</comment>
<accession>A0A1F8EWY6</accession>
<evidence type="ECO:0000313" key="3">
    <source>
        <dbReference type="EMBL" id="OGN05377.1"/>
    </source>
</evidence>
<dbReference type="SUPFAM" id="SSF140959">
    <property type="entry name" value="Indolic compounds 2,3-dioxygenase-like"/>
    <property type="match status" value="1"/>
</dbReference>
<dbReference type="InterPro" id="IPR000898">
    <property type="entry name" value="Indolamine_dOase"/>
</dbReference>
<dbReference type="PANTHER" id="PTHR28657:SF5">
    <property type="entry name" value="INDOLEAMINE 2,3-DIOXYGENASE"/>
    <property type="match status" value="1"/>
</dbReference>
<dbReference type="Pfam" id="PF01231">
    <property type="entry name" value="IDO"/>
    <property type="match status" value="1"/>
</dbReference>
<gene>
    <name evidence="3" type="ORF">A2831_01405</name>
</gene>
<keyword evidence="1" id="KW-0479">Metal-binding</keyword>
<dbReference type="GO" id="GO:0016491">
    <property type="term" value="F:oxidoreductase activity"/>
    <property type="evidence" value="ECO:0007669"/>
    <property type="project" value="UniProtKB-ARBA"/>
</dbReference>
<evidence type="ECO:0000256" key="2">
    <source>
        <dbReference type="ARBA" id="ARBA00023004"/>
    </source>
</evidence>
<proteinExistence type="predicted"/>
<sequence length="378" mass="43079">MSRYTKSLDPTNLGISLGRGFLPERDPLITLPDNWEFLDQFGKELPSLIKNGKIQEAARSLPIRDSDAMENLSESQRNRAMMIYGFGASAFIHSSKPSQTMLCRQLAIPLCRLSKQFGKPPILSYCSYALNNWTRIDPFKDIAVDNLVLLQNFVELPDEDWFILIHIDIEAKAAQAITRLLGSVLAAETGDSVAAYFHLEHAYKALDKMIETLKRMPERCSMDVYFQTVRPWIMFFENVIYEGVEDLDGQPQNFRGETGAQSSILPLLDGALGIHHADSPLTKHLAEMRLYMPHNHRALLSEVENRSKIRGLVMRGPGHLKEVYNHCLERIYEFRDIHIGYANNYIHKKVADPRGTGGTIFMPWLMQTRDETRAALLK</sequence>